<dbReference type="PANTHER" id="PTHR21629:SF5">
    <property type="entry name" value="C6 DOMAIN-CONTAINING PROTEIN"/>
    <property type="match status" value="1"/>
</dbReference>
<dbReference type="PROSITE" id="PS50092">
    <property type="entry name" value="TSP1"/>
    <property type="match status" value="1"/>
</dbReference>
<keyword evidence="1" id="KW-0732">Signal</keyword>
<protein>
    <submittedName>
        <fullName evidence="3">Uncharacterized protein</fullName>
    </submittedName>
</protein>
<feature type="chain" id="PRO_5042014112" evidence="1">
    <location>
        <begin position="19"/>
        <end position="331"/>
    </location>
</feature>
<feature type="signal peptide" evidence="1">
    <location>
        <begin position="1"/>
        <end position="18"/>
    </location>
</feature>
<evidence type="ECO:0000256" key="1">
    <source>
        <dbReference type="SAM" id="SignalP"/>
    </source>
</evidence>
<accession>A0AAF3F8H5</accession>
<dbReference type="PANTHER" id="PTHR21629">
    <property type="entry name" value="C6 DOMAIN-CONTAINING PROTEIN"/>
    <property type="match status" value="1"/>
</dbReference>
<dbReference type="WBParaSite" id="MBELARI_LOCUS32">
    <property type="protein sequence ID" value="MBELARI_LOCUS32"/>
    <property type="gene ID" value="MBELARI_LOCUS32"/>
</dbReference>
<keyword evidence="2" id="KW-1185">Reference proteome</keyword>
<evidence type="ECO:0000313" key="3">
    <source>
        <dbReference type="WBParaSite" id="MBELARI_LOCUS32"/>
    </source>
</evidence>
<sequence>MALKRILIFLMPAIVVYAQPACTSCPPNGIWSQWADTSQCTATCGLWGTKNQARSCTSAPLGCPCDAEPTTRTTACPVSPLCLGTVSQQCMPPYSKWANKVTKRNECGNVTASTDYVTPSCVMPGPACGFCTSSTPILPIVTDGSIGDSPFASDVLTTDSNGCSLRTFTCTSTAPGEPPPWPATIEANNDLTLCDSSGISDTCSSSLICNSDGTMWTYTASGATLNIERIGCSAVTCETYPNVVTTDSNGCSVRTLTCTSTATVDAPWPASISANTDATLCQSADGDDSCSAAINCNTDGTAWTFTQNSVTNDITRLGCLAVSCESYPDYC</sequence>
<name>A0AAF3F8H5_9BILA</name>
<reference evidence="3" key="1">
    <citation type="submission" date="2024-02" db="UniProtKB">
        <authorList>
            <consortium name="WormBaseParasite"/>
        </authorList>
    </citation>
    <scope>IDENTIFICATION</scope>
</reference>
<organism evidence="2 3">
    <name type="scientific">Mesorhabditis belari</name>
    <dbReference type="NCBI Taxonomy" id="2138241"/>
    <lineage>
        <taxon>Eukaryota</taxon>
        <taxon>Metazoa</taxon>
        <taxon>Ecdysozoa</taxon>
        <taxon>Nematoda</taxon>
        <taxon>Chromadorea</taxon>
        <taxon>Rhabditida</taxon>
        <taxon>Rhabditina</taxon>
        <taxon>Rhabditomorpha</taxon>
        <taxon>Rhabditoidea</taxon>
        <taxon>Rhabditidae</taxon>
        <taxon>Mesorhabditinae</taxon>
        <taxon>Mesorhabditis</taxon>
    </lineage>
</organism>
<dbReference type="InterPro" id="IPR000884">
    <property type="entry name" value="TSP1_rpt"/>
</dbReference>
<dbReference type="Proteomes" id="UP000887575">
    <property type="component" value="Unassembled WGS sequence"/>
</dbReference>
<proteinExistence type="predicted"/>
<dbReference type="AlphaFoldDB" id="A0AAF3F8H5"/>
<dbReference type="InterPro" id="IPR036383">
    <property type="entry name" value="TSP1_rpt_sf"/>
</dbReference>
<evidence type="ECO:0000313" key="2">
    <source>
        <dbReference type="Proteomes" id="UP000887575"/>
    </source>
</evidence>
<dbReference type="SUPFAM" id="SSF82895">
    <property type="entry name" value="TSP-1 type 1 repeat"/>
    <property type="match status" value="1"/>
</dbReference>